<gene>
    <name evidence="2" type="ORF">GALL_366510</name>
</gene>
<sequence length="871" mass="86641">MPDVARATSAGSPERAVRRATSTPGAVRIPGDRATVPETATRVTPSARVSRYVRRRLAAARAARGSEPTVAPEDTRASRTSAARATAAPVVSREAARIPERGRTAPASPAAARGSTGARSSDAAAGGATAGATIRRATSAAAMRREGAAPSAPVSPATGAEALDAAKSSVGAPGGTSGALDGSAFAASPTGAAPAERAEGTSAIPESAAAAGDGIRRLASAVAARPFESAAPELGPSLVTRRATTHPLRRALGAPVRLRVSGAAPVTAPGAVRSWRREPDGVVAPLRRSSQTVSSQQDPSRPDSSRQTARVQASGQPASSRTSPDTLHRSTRDEQGTAVSSAAARQNATGPAGPPPPPGGTAAAPTTIRRRVEREPATSQVAVVGAASARAVVAGDAEASRPGRHEVAAVGRTARRYSGLPVAVDRLAVRRASDDVLATSGASAGRPVRPGLGLAARAGDGRPARGLASGASSRVLTREAPGSLLSVGLATRESTSGRPAAPLRRSGGLQASIGPQALSGSQGFSGRQGFSLLQGVSRPQGLSGRRGVSRSQALSGSPRTSGLPSSAGLQASVDGQSVGTLSGAARARGSSSSAGAPGRRGPTIRRASHGADTVTGRTWSLGIVGPAPAGAARPWTAVRRQYSDGADARATLLGGHRARGGHASGPGAGPRVPDAAGPTASRARAPRPGASAAPVLGLHRAATPTVDLAGVTAATRLRVMPPRSAPSPEGPPPAVPGVQPIGRAVPPAPPTAGVQRSGRGSAYAGGSGVPATMAALVAAEAAGAFSTPGASMSTGVVAPPPIHRTIEGADMDTSVQGRSVSASWSAPDDPDARALSPEVMDDLVDRVVERIEGRVVEELERRGRRGMPGVF</sequence>
<feature type="region of interest" description="Disordered" evidence="1">
    <location>
        <begin position="489"/>
        <end position="613"/>
    </location>
</feature>
<feature type="compositionally biased region" description="Low complexity" evidence="1">
    <location>
        <begin position="182"/>
        <end position="195"/>
    </location>
</feature>
<feature type="region of interest" description="Disordered" evidence="1">
    <location>
        <begin position="1"/>
        <end position="46"/>
    </location>
</feature>
<feature type="compositionally biased region" description="Low complexity" evidence="1">
    <location>
        <begin position="104"/>
        <end position="142"/>
    </location>
</feature>
<reference evidence="2" key="1">
    <citation type="submission" date="2016-10" db="EMBL/GenBank/DDBJ databases">
        <title>Sequence of Gallionella enrichment culture.</title>
        <authorList>
            <person name="Poehlein A."/>
            <person name="Muehling M."/>
            <person name="Daniel R."/>
        </authorList>
    </citation>
    <scope>NUCLEOTIDE SEQUENCE</scope>
</reference>
<dbReference type="EMBL" id="MLJW01000907">
    <property type="protein sequence ID" value="OIQ81573.1"/>
    <property type="molecule type" value="Genomic_DNA"/>
</dbReference>
<evidence type="ECO:0000256" key="1">
    <source>
        <dbReference type="SAM" id="MobiDB-lite"/>
    </source>
</evidence>
<feature type="compositionally biased region" description="Polar residues" evidence="1">
    <location>
        <begin position="549"/>
        <end position="580"/>
    </location>
</feature>
<feature type="compositionally biased region" description="Pro residues" evidence="1">
    <location>
        <begin position="723"/>
        <end position="735"/>
    </location>
</feature>
<evidence type="ECO:0000313" key="2">
    <source>
        <dbReference type="EMBL" id="OIQ81573.1"/>
    </source>
</evidence>
<feature type="region of interest" description="Disordered" evidence="1">
    <location>
        <begin position="271"/>
        <end position="364"/>
    </location>
</feature>
<feature type="compositionally biased region" description="Low complexity" evidence="1">
    <location>
        <begin position="78"/>
        <end position="88"/>
    </location>
</feature>
<feature type="compositionally biased region" description="Basic and acidic residues" evidence="1">
    <location>
        <begin position="326"/>
        <end position="335"/>
    </location>
</feature>
<feature type="compositionally biased region" description="Polar residues" evidence="1">
    <location>
        <begin position="337"/>
        <end position="347"/>
    </location>
</feature>
<protein>
    <submittedName>
        <fullName evidence="2">Uncharacterized protein</fullName>
    </submittedName>
</protein>
<feature type="region of interest" description="Disordered" evidence="1">
    <location>
        <begin position="60"/>
        <end position="207"/>
    </location>
</feature>
<feature type="compositionally biased region" description="Low complexity" evidence="1">
    <location>
        <begin position="582"/>
        <end position="601"/>
    </location>
</feature>
<dbReference type="AlphaFoldDB" id="A0A1J5R085"/>
<proteinExistence type="predicted"/>
<organism evidence="2">
    <name type="scientific">mine drainage metagenome</name>
    <dbReference type="NCBI Taxonomy" id="410659"/>
    <lineage>
        <taxon>unclassified sequences</taxon>
        <taxon>metagenomes</taxon>
        <taxon>ecological metagenomes</taxon>
    </lineage>
</organism>
<accession>A0A1J5R085</accession>
<feature type="compositionally biased region" description="Low complexity" evidence="1">
    <location>
        <begin position="519"/>
        <end position="531"/>
    </location>
</feature>
<feature type="compositionally biased region" description="Polar residues" evidence="1">
    <location>
        <begin position="308"/>
        <end position="325"/>
    </location>
</feature>
<feature type="compositionally biased region" description="Basic and acidic residues" evidence="1">
    <location>
        <begin position="94"/>
        <end position="103"/>
    </location>
</feature>
<feature type="region of interest" description="Disordered" evidence="1">
    <location>
        <begin position="720"/>
        <end position="764"/>
    </location>
</feature>
<feature type="region of interest" description="Disordered" evidence="1">
    <location>
        <begin position="656"/>
        <end position="698"/>
    </location>
</feature>
<comment type="caution">
    <text evidence="2">The sequence shown here is derived from an EMBL/GenBank/DDBJ whole genome shotgun (WGS) entry which is preliminary data.</text>
</comment>
<name>A0A1J5R085_9ZZZZ</name>
<feature type="compositionally biased region" description="Low complexity" evidence="1">
    <location>
        <begin position="669"/>
        <end position="694"/>
    </location>
</feature>